<keyword evidence="6" id="KW-1185">Reference proteome</keyword>
<accession>A0A8H5GUX6</accession>
<feature type="region of interest" description="Disordered" evidence="3">
    <location>
        <begin position="591"/>
        <end position="635"/>
    </location>
</feature>
<organism evidence="5 6">
    <name type="scientific">Tricholomella constricta</name>
    <dbReference type="NCBI Taxonomy" id="117010"/>
    <lineage>
        <taxon>Eukaryota</taxon>
        <taxon>Fungi</taxon>
        <taxon>Dikarya</taxon>
        <taxon>Basidiomycota</taxon>
        <taxon>Agaricomycotina</taxon>
        <taxon>Agaricomycetes</taxon>
        <taxon>Agaricomycetidae</taxon>
        <taxon>Agaricales</taxon>
        <taxon>Tricholomatineae</taxon>
        <taxon>Lyophyllaceae</taxon>
        <taxon>Tricholomella</taxon>
    </lineage>
</organism>
<dbReference type="PROSITE" id="PS50158">
    <property type="entry name" value="ZF_CCHC"/>
    <property type="match status" value="1"/>
</dbReference>
<keyword evidence="2" id="KW-0862">Zinc</keyword>
<protein>
    <recommendedName>
        <fullName evidence="4">CCHC-type domain-containing protein</fullName>
    </recommendedName>
</protein>
<dbReference type="InterPro" id="IPR001878">
    <property type="entry name" value="Znf_CCHC"/>
</dbReference>
<feature type="compositionally biased region" description="Low complexity" evidence="3">
    <location>
        <begin position="591"/>
        <end position="606"/>
    </location>
</feature>
<feature type="region of interest" description="Disordered" evidence="3">
    <location>
        <begin position="1435"/>
        <end position="1456"/>
    </location>
</feature>
<feature type="region of interest" description="Disordered" evidence="3">
    <location>
        <begin position="1060"/>
        <end position="1113"/>
    </location>
</feature>
<reference evidence="5 6" key="1">
    <citation type="journal article" date="2020" name="ISME J.">
        <title>Uncovering the hidden diversity of litter-decomposition mechanisms in mushroom-forming fungi.</title>
        <authorList>
            <person name="Floudas D."/>
            <person name="Bentzer J."/>
            <person name="Ahren D."/>
            <person name="Johansson T."/>
            <person name="Persson P."/>
            <person name="Tunlid A."/>
        </authorList>
    </citation>
    <scope>NUCLEOTIDE SEQUENCE [LARGE SCALE GENOMIC DNA]</scope>
    <source>
        <strain evidence="5 6">CBS 661.87</strain>
    </source>
</reference>
<evidence type="ECO:0000256" key="3">
    <source>
        <dbReference type="SAM" id="MobiDB-lite"/>
    </source>
</evidence>
<dbReference type="GO" id="GO:0006397">
    <property type="term" value="P:mRNA processing"/>
    <property type="evidence" value="ECO:0007669"/>
    <property type="project" value="UniProtKB-KW"/>
</dbReference>
<evidence type="ECO:0000256" key="1">
    <source>
        <dbReference type="ARBA" id="ARBA00022664"/>
    </source>
</evidence>
<comment type="caution">
    <text evidence="5">The sequence shown here is derived from an EMBL/GenBank/DDBJ whole genome shotgun (WGS) entry which is preliminary data.</text>
</comment>
<dbReference type="SUPFAM" id="SSF57756">
    <property type="entry name" value="Retrovirus zinc finger-like domains"/>
    <property type="match status" value="1"/>
</dbReference>
<feature type="compositionally biased region" description="Polar residues" evidence="3">
    <location>
        <begin position="1082"/>
        <end position="1095"/>
    </location>
</feature>
<dbReference type="OrthoDB" id="2678560at2759"/>
<gene>
    <name evidence="5" type="ORF">D9615_009689</name>
</gene>
<keyword evidence="2" id="KW-0479">Metal-binding</keyword>
<dbReference type="GO" id="GO:0008270">
    <property type="term" value="F:zinc ion binding"/>
    <property type="evidence" value="ECO:0007669"/>
    <property type="project" value="UniProtKB-KW"/>
</dbReference>
<sequence length="1599" mass="173726">MGSRSRASVRGRTPWKRGARIGGSGGADVFGLPIVMSRPPVDLQRTLRFLERDWDEWQSLSADSPRYARTRVLQYLSNSLGVLRSPVASPWRWMWSGEEEALSNIWSTIESDPEWSERFADLEPSSDYPYRETVTRARMHAAFAEEEAGSVVRERSCASSVGDGDEEESVVEISGESVLAAQGMRQRLWLERLEEFKKEYPEHYTRSEACDRCVSYGLDCIQRSDIEVCAVCEIQSRRCEMNEVGSFRPAPHQFVSCSVEGHFCDACIPHPLFDEVRSPDLARAAQRLVVTRSAGSVDRGAGLLFQGPVFRPEDFLRNEDLRGSGFTQPLSVISRFGLADVDRALSARTVFLRTLVQEIQVLESRQEIMRSSSRQLYEQVVSTSSALDLLQARRAELVGASAMGNLRSGGSGSGSGADGGVRDDGGEGGAGRFVVSFGFVVGGVGCQRMADLPPNYALILEDLQGDWDDWRALPDNAPREARLAILEGLLQGITALRAQEGEGPWWIWSHEEAALRAKGMRNGKGYSAVWSLSENARRRHVRRARLGAAANVRASQSVAPEDPLALTNVAAPPMGPSLSVVSAEPTAVSATAPSSAAPTAEVPSTTGSAAPPGSTAGDATPLPGPGASGSDVASTTGLDTQTVVDFVQGSEAARVAAMAERMGREALEPMRDPLMSRSSPTPDIVVLDQGPSAPGTVSAPVKAKAKVKAKVTSVRDPAYRPVTLPHISAVGGRSKVGTTGGSPIVLIDTVPASASRKRKRAVSDEGEGSAAEAVEAVVKVEKAARAAKVGKVPGKKGTAAAKKREQTTAARKAAADFKWLERLELFKAAHPNYFIRDEPCDRCADADVDCVQKPEGGICARCKIFSKRCETVRHQADAGVVKNSRLRSRRRVASKSVVEDSEEDVEVASPSVARRRARDLTALSDEDYGPTGGAYQSALYAVEESAGMSTWSVHGGQLPDGITLPRNRDLDGLGYATDLSRVASLPLADVNRALSSHHALLRSLMQESQAWESRQEIARWSLIRWSRRASATPSAKEAHEWCLYMFGKSLGSLVSIVDTPRRRSSDPQRTEIIPYRERSRKNNNTSKATQCTHGSRNNEGKKPTTQKLAPRRCHQLPRDAQGRFLAFRDQTPALSPPTPTTDTSRSESPDSYGFGGRSPTAPTSPPPIPISTASDDDMPANVEPFWGDRPKENGQDFFRAFNRAMGDKADDVKCKLFINYLHADSEADEWYAALPQVVRDDWDAVVQEFHARWPRATVARKTAMEYEEEILALQLKEDTMGLKETVAGREVYTHIAWADKMGALVSRAGHMTGSTYIGLVRRGLPSLIRDRIVGTPANWTTFLAAVRAVDIDHIRNGAAELRKERERQKRIDERMRTLEAMSSPTRAIRTQLAHTSIAATPQRSRQITTTDANPFLTTGGGQGNLSYAVVTPTAGGGSAGRGGGGTGARTARPPPTEADRMALRARIALMVHHPDTEAGRVAHQAQQHAWIEKYGANTRVTELTPYPLRPGTLPTNSNECFGCGQAGHIAPRCPLPADRKLNIREADWRAICRSILRVVFAAPVRYVVIDDYGGVAAVEPSAYIEEIDESQGNGEGPSD</sequence>
<proteinExistence type="predicted"/>
<dbReference type="InterPro" id="IPR036875">
    <property type="entry name" value="Znf_CCHC_sf"/>
</dbReference>
<dbReference type="EMBL" id="JAACJP010000047">
    <property type="protein sequence ID" value="KAF5371365.1"/>
    <property type="molecule type" value="Genomic_DNA"/>
</dbReference>
<evidence type="ECO:0000313" key="5">
    <source>
        <dbReference type="EMBL" id="KAF5371365.1"/>
    </source>
</evidence>
<keyword evidence="1" id="KW-0507">mRNA processing</keyword>
<dbReference type="Proteomes" id="UP000565441">
    <property type="component" value="Unassembled WGS sequence"/>
</dbReference>
<feature type="region of interest" description="Disordered" evidence="3">
    <location>
        <begin position="1125"/>
        <end position="1178"/>
    </location>
</feature>
<evidence type="ECO:0000259" key="4">
    <source>
        <dbReference type="PROSITE" id="PS50158"/>
    </source>
</evidence>
<keyword evidence="2" id="KW-0863">Zinc-finger</keyword>
<dbReference type="GO" id="GO:0003676">
    <property type="term" value="F:nucleic acid binding"/>
    <property type="evidence" value="ECO:0007669"/>
    <property type="project" value="InterPro"/>
</dbReference>
<name>A0A8H5GUX6_9AGAR</name>
<evidence type="ECO:0000256" key="2">
    <source>
        <dbReference type="PROSITE-ProRule" id="PRU00047"/>
    </source>
</evidence>
<feature type="compositionally biased region" description="Gly residues" evidence="3">
    <location>
        <begin position="1435"/>
        <end position="1447"/>
    </location>
</feature>
<evidence type="ECO:0000313" key="6">
    <source>
        <dbReference type="Proteomes" id="UP000565441"/>
    </source>
</evidence>
<feature type="compositionally biased region" description="Basic and acidic residues" evidence="3">
    <location>
        <begin position="1060"/>
        <end position="1077"/>
    </location>
</feature>
<feature type="domain" description="CCHC-type" evidence="4">
    <location>
        <begin position="1520"/>
        <end position="1534"/>
    </location>
</feature>